<name>A0A249A296_MANHA</name>
<evidence type="ECO:0000313" key="3">
    <source>
        <dbReference type="EMBL" id="TRB71169.1"/>
    </source>
</evidence>
<dbReference type="KEGG" id="mhaq:WC39_09035"/>
<dbReference type="Proteomes" id="UP000318394">
    <property type="component" value="Unassembled WGS sequence"/>
</dbReference>
<dbReference type="Proteomes" id="UP000254802">
    <property type="component" value="Unassembled WGS sequence"/>
</dbReference>
<dbReference type="GeneID" id="67369513"/>
<accession>A0A249A296</accession>
<dbReference type="EMBL" id="UGPN01000002">
    <property type="protein sequence ID" value="STY61055.1"/>
    <property type="molecule type" value="Genomic_DNA"/>
</dbReference>
<dbReference type="Gene3D" id="3.40.630.30">
    <property type="match status" value="1"/>
</dbReference>
<dbReference type="EMBL" id="VAJI01000072">
    <property type="protein sequence ID" value="TRB33589.1"/>
    <property type="molecule type" value="Genomic_DNA"/>
</dbReference>
<gene>
    <name evidence="3" type="ORF">FEA53_13695</name>
    <name evidence="2" type="ORF">FEB89_13665</name>
    <name evidence="1" type="ORF">NCTC10638_02262</name>
</gene>
<dbReference type="OrthoDB" id="1695776at2"/>
<sequence length="183" mass="20659">MCNQKTLSLYGLVKELGIEKTQLFLEQAFSCSRNKDVESFLLNKAIRFETALAAATHLIINEQGDILAYFTLSFKEIEVEVSKSQLKKLTAGLSNDSHLRVLLIGQIGKNEKVIDNPAKLPDILNHIYAQLYKAQRVLGGRVVILECENTPKLLELYKQNKFQILNTIGSENGLKTLFFIPDF</sequence>
<dbReference type="Proteomes" id="UP000315164">
    <property type="component" value="Unassembled WGS sequence"/>
</dbReference>
<proteinExistence type="predicted"/>
<dbReference type="KEGG" id="mhay:VK67_09035"/>
<dbReference type="AlphaFoldDB" id="A0A249A296"/>
<reference evidence="5 6" key="2">
    <citation type="journal article" date="2019" name="Vet. Microbiol.">
        <title>Genetic characterization of susceptible and multi-drug resistant Mannheimia haemolytica isolated from high-risk stocker calves prior to and after antimicrobial metaphylaxis.</title>
        <authorList>
            <person name="Snyder E.R."/>
            <person name="Alvarez-Narvaez S."/>
            <person name="Credille B.C."/>
        </authorList>
    </citation>
    <scope>NUCLEOTIDE SEQUENCE [LARGE SCALE GENOMIC DNA]</scope>
    <source>
        <strain evidence="3 5">UGA-R5-128-1</strain>
        <strain evidence="2 6">UGA-R7-163-1</strain>
    </source>
</reference>
<organism evidence="3 5">
    <name type="scientific">Mannheimia haemolytica</name>
    <name type="common">Pasteurella haemolytica</name>
    <dbReference type="NCBI Taxonomy" id="75985"/>
    <lineage>
        <taxon>Bacteria</taxon>
        <taxon>Pseudomonadati</taxon>
        <taxon>Pseudomonadota</taxon>
        <taxon>Gammaproteobacteria</taxon>
        <taxon>Pasteurellales</taxon>
        <taxon>Pasteurellaceae</taxon>
        <taxon>Mannheimia</taxon>
    </lineage>
</organism>
<dbReference type="RefSeq" id="WP_006248354.1">
    <property type="nucleotide sequence ID" value="NZ_CP011098.1"/>
</dbReference>
<evidence type="ECO:0000313" key="4">
    <source>
        <dbReference type="Proteomes" id="UP000254802"/>
    </source>
</evidence>
<evidence type="ECO:0000313" key="2">
    <source>
        <dbReference type="EMBL" id="TRB33589.1"/>
    </source>
</evidence>
<evidence type="ECO:0000313" key="6">
    <source>
        <dbReference type="Proteomes" id="UP000318394"/>
    </source>
</evidence>
<keyword evidence="6" id="KW-1185">Reference proteome</keyword>
<evidence type="ECO:0000313" key="1">
    <source>
        <dbReference type="EMBL" id="STY61055.1"/>
    </source>
</evidence>
<reference evidence="1 4" key="1">
    <citation type="submission" date="2018-06" db="EMBL/GenBank/DDBJ databases">
        <authorList>
            <consortium name="Pathogen Informatics"/>
            <person name="Doyle S."/>
        </authorList>
    </citation>
    <scope>NUCLEOTIDE SEQUENCE [LARGE SCALE GENOMIC DNA]</scope>
    <source>
        <strain evidence="1 4">NCTC10638</strain>
    </source>
</reference>
<dbReference type="EMBL" id="VAJB01000069">
    <property type="protein sequence ID" value="TRB71169.1"/>
    <property type="molecule type" value="Genomic_DNA"/>
</dbReference>
<protein>
    <submittedName>
        <fullName evidence="3">Uncharacterized protein</fullName>
    </submittedName>
</protein>
<evidence type="ECO:0000313" key="5">
    <source>
        <dbReference type="Proteomes" id="UP000315164"/>
    </source>
</evidence>
<dbReference type="STRING" id="75985.WC39_09035"/>